<feature type="region of interest" description="Disordered" evidence="1">
    <location>
        <begin position="41"/>
        <end position="89"/>
    </location>
</feature>
<evidence type="ECO:0000256" key="1">
    <source>
        <dbReference type="SAM" id="MobiDB-lite"/>
    </source>
</evidence>
<keyword evidence="3" id="KW-1185">Reference proteome</keyword>
<comment type="caution">
    <text evidence="2">The sequence shown here is derived from an EMBL/GenBank/DDBJ whole genome shotgun (WGS) entry which is preliminary data.</text>
</comment>
<name>A0ABU6TND9_9FABA</name>
<protein>
    <submittedName>
        <fullName evidence="2">Uncharacterized protein</fullName>
    </submittedName>
</protein>
<dbReference type="EMBL" id="JASCZI010091314">
    <property type="protein sequence ID" value="MED6149899.1"/>
    <property type="molecule type" value="Genomic_DNA"/>
</dbReference>
<accession>A0ABU6TND9</accession>
<dbReference type="Proteomes" id="UP001341840">
    <property type="component" value="Unassembled WGS sequence"/>
</dbReference>
<gene>
    <name evidence="2" type="ORF">PIB30_067050</name>
</gene>
<feature type="compositionally biased region" description="Polar residues" evidence="1">
    <location>
        <begin position="75"/>
        <end position="84"/>
    </location>
</feature>
<evidence type="ECO:0000313" key="2">
    <source>
        <dbReference type="EMBL" id="MED6149899.1"/>
    </source>
</evidence>
<reference evidence="2 3" key="1">
    <citation type="journal article" date="2023" name="Plants (Basel)">
        <title>Bridging the Gap: Combining Genomics and Transcriptomics Approaches to Understand Stylosanthes scabra, an Orphan Legume from the Brazilian Caatinga.</title>
        <authorList>
            <person name="Ferreira-Neto J.R.C."/>
            <person name="da Silva M.D."/>
            <person name="Binneck E."/>
            <person name="de Melo N.F."/>
            <person name="da Silva R.H."/>
            <person name="de Melo A.L.T.M."/>
            <person name="Pandolfi V."/>
            <person name="Bustamante F.O."/>
            <person name="Brasileiro-Vidal A.C."/>
            <person name="Benko-Iseppon A.M."/>
        </authorList>
    </citation>
    <scope>NUCLEOTIDE SEQUENCE [LARGE SCALE GENOMIC DNA]</scope>
    <source>
        <tissue evidence="2">Leaves</tissue>
    </source>
</reference>
<evidence type="ECO:0000313" key="3">
    <source>
        <dbReference type="Proteomes" id="UP001341840"/>
    </source>
</evidence>
<organism evidence="2 3">
    <name type="scientific">Stylosanthes scabra</name>
    <dbReference type="NCBI Taxonomy" id="79078"/>
    <lineage>
        <taxon>Eukaryota</taxon>
        <taxon>Viridiplantae</taxon>
        <taxon>Streptophyta</taxon>
        <taxon>Embryophyta</taxon>
        <taxon>Tracheophyta</taxon>
        <taxon>Spermatophyta</taxon>
        <taxon>Magnoliopsida</taxon>
        <taxon>eudicotyledons</taxon>
        <taxon>Gunneridae</taxon>
        <taxon>Pentapetalae</taxon>
        <taxon>rosids</taxon>
        <taxon>fabids</taxon>
        <taxon>Fabales</taxon>
        <taxon>Fabaceae</taxon>
        <taxon>Papilionoideae</taxon>
        <taxon>50 kb inversion clade</taxon>
        <taxon>dalbergioids sensu lato</taxon>
        <taxon>Dalbergieae</taxon>
        <taxon>Pterocarpus clade</taxon>
        <taxon>Stylosanthes</taxon>
    </lineage>
</organism>
<sequence length="109" mass="12011">MEDPLSSQSAAYPALLMDRKKTHNEGGMRAYVVERSIVVPNAAEPHQNQPHHHQLQFPLYEPQQLENEKGVLASGRSSPSNSGELPSPSLFIEVSNCLGASRRSLLRPP</sequence>
<proteinExistence type="predicted"/>